<evidence type="ECO:0000256" key="9">
    <source>
        <dbReference type="ARBA" id="ARBA00022840"/>
    </source>
</evidence>
<dbReference type="GO" id="GO:0005829">
    <property type="term" value="C:cytosol"/>
    <property type="evidence" value="ECO:0007669"/>
    <property type="project" value="TreeGrafter"/>
</dbReference>
<evidence type="ECO:0000256" key="11">
    <source>
        <dbReference type="ARBA" id="ARBA00023242"/>
    </source>
</evidence>
<dbReference type="InterPro" id="IPR014001">
    <property type="entry name" value="Helicase_ATP-bd"/>
</dbReference>
<keyword evidence="11" id="KW-0539">Nucleus</keyword>
<reference evidence="18 19" key="1">
    <citation type="journal article" date="2020" name="ISME J.">
        <title>Uncovering the hidden diversity of litter-decomposition mechanisms in mushroom-forming fungi.</title>
        <authorList>
            <person name="Floudas D."/>
            <person name="Bentzer J."/>
            <person name="Ahren D."/>
            <person name="Johansson T."/>
            <person name="Persson P."/>
            <person name="Tunlid A."/>
        </authorList>
    </citation>
    <scope>NUCLEOTIDE SEQUENCE [LARGE SCALE GENOMIC DNA]</scope>
    <source>
        <strain evidence="18 19">CBS 101986</strain>
    </source>
</reference>
<dbReference type="GO" id="GO:0003723">
    <property type="term" value="F:RNA binding"/>
    <property type="evidence" value="ECO:0007669"/>
    <property type="project" value="UniProtKB-KW"/>
</dbReference>
<dbReference type="GO" id="GO:0016787">
    <property type="term" value="F:hydrolase activity"/>
    <property type="evidence" value="ECO:0007669"/>
    <property type="project" value="UniProtKB-KW"/>
</dbReference>
<dbReference type="InterPro" id="IPR027417">
    <property type="entry name" value="P-loop_NTPase"/>
</dbReference>
<dbReference type="Pfam" id="PF00271">
    <property type="entry name" value="Helicase_C"/>
    <property type="match status" value="1"/>
</dbReference>
<keyword evidence="7" id="KW-0378">Hydrolase</keyword>
<evidence type="ECO:0000313" key="19">
    <source>
        <dbReference type="Proteomes" id="UP000567179"/>
    </source>
</evidence>
<feature type="compositionally biased region" description="Basic and acidic residues" evidence="14">
    <location>
        <begin position="845"/>
        <end position="873"/>
    </location>
</feature>
<keyword evidence="10" id="KW-0694">RNA-binding</keyword>
<keyword evidence="6" id="KW-0547">Nucleotide-binding</keyword>
<organism evidence="18 19">
    <name type="scientific">Psilocybe cf. subviscida</name>
    <dbReference type="NCBI Taxonomy" id="2480587"/>
    <lineage>
        <taxon>Eukaryota</taxon>
        <taxon>Fungi</taxon>
        <taxon>Dikarya</taxon>
        <taxon>Basidiomycota</taxon>
        <taxon>Agaricomycotina</taxon>
        <taxon>Agaricomycetes</taxon>
        <taxon>Agaricomycetidae</taxon>
        <taxon>Agaricales</taxon>
        <taxon>Agaricineae</taxon>
        <taxon>Strophariaceae</taxon>
        <taxon>Psilocybe</taxon>
    </lineage>
</organism>
<comment type="similarity">
    <text evidence="3">Belongs to the DEAD box helicase family. DDX54/DBP10 subfamily.</text>
</comment>
<keyword evidence="19" id="KW-1185">Reference proteome</keyword>
<feature type="region of interest" description="Disordered" evidence="14">
    <location>
        <begin position="196"/>
        <end position="217"/>
    </location>
</feature>
<evidence type="ECO:0000256" key="13">
    <source>
        <dbReference type="PROSITE-ProRule" id="PRU00552"/>
    </source>
</evidence>
<evidence type="ECO:0000259" key="15">
    <source>
        <dbReference type="PROSITE" id="PS51192"/>
    </source>
</evidence>
<dbReference type="GO" id="GO:0042254">
    <property type="term" value="P:ribosome biogenesis"/>
    <property type="evidence" value="ECO:0007669"/>
    <property type="project" value="UniProtKB-KW"/>
</dbReference>
<dbReference type="CDD" id="cd18787">
    <property type="entry name" value="SF2_C_DEAD"/>
    <property type="match status" value="1"/>
</dbReference>
<feature type="compositionally biased region" description="Gly residues" evidence="14">
    <location>
        <begin position="931"/>
        <end position="942"/>
    </location>
</feature>
<dbReference type="InterPro" id="IPR012541">
    <property type="entry name" value="DBP10_C"/>
</dbReference>
<dbReference type="PANTHER" id="PTHR47959">
    <property type="entry name" value="ATP-DEPENDENT RNA HELICASE RHLE-RELATED"/>
    <property type="match status" value="1"/>
</dbReference>
<dbReference type="PANTHER" id="PTHR47959:SF8">
    <property type="entry name" value="RNA HELICASE"/>
    <property type="match status" value="1"/>
</dbReference>
<evidence type="ECO:0000256" key="8">
    <source>
        <dbReference type="ARBA" id="ARBA00022806"/>
    </source>
</evidence>
<dbReference type="EC" id="3.6.4.13" evidence="4"/>
<evidence type="ECO:0000313" key="18">
    <source>
        <dbReference type="EMBL" id="KAF5321348.1"/>
    </source>
</evidence>
<dbReference type="GO" id="GO:0005524">
    <property type="term" value="F:ATP binding"/>
    <property type="evidence" value="ECO:0007669"/>
    <property type="project" value="UniProtKB-KW"/>
</dbReference>
<dbReference type="InterPro" id="IPR014014">
    <property type="entry name" value="RNA_helicase_DEAD_Q_motif"/>
</dbReference>
<sequence length="942" mass="104221">MPPLKRKRPAAPTEESEDDASSTYSEVAADDEDFDISSALTGKRPKLSPQEDEDEDELAQFIQTSIAKRSVKEGVQVVKSSKGKGKLTKGEVGGGSFQSMGLHPSLLRSLTLQGYRTPTPIQRLSIPTLISNPPRDLVGMARTGSGKSLAYMVPLVQRLGGRHSTTFGPRALILLPTRELALQVLKVGKELARGFQTKQGGHAGDKEDDTPNTKGENLRWGLVVGGESLDEQFEMITSNPDVIIATPGRLLHLAVEMDLDLKSIQVVVFDEADRLFEMGFDVALHEILQRLPASRQTVLFSATLPKSLVEFAKAGLQDPKLVRLDAESKISPDLKMAFFSVKQAEKDAGLLALLRDVIKVPFAAHSGKSSEQSGTEKPKRKVKHAEIKTAPHQTLIFAATKHHVEYLLNLLTAAGYSVSHIYGSLDQMARTYQMDQFRRGQTSILVVTDVAARGIDIPVLENVVNYDFPQGARVFVHRVGRTARAGRPGWAWSFVTNTELPFLIDLQLFLGRPLVNDVADEAEQAYTDSMILGNFQREKIDEDVEYIRALENAHHNLPVLRDVMKRGHGMYERSKGKASPQSYKRAKEMIKDPKWFLAGSDSGIHPVLLRGPDAEKKRGLEKARKALLHAVGSFKPSETIFEVGAKNTSETAALMKERRKAIIKSKERAVLAKMSVEDTEDEDEDDEVSKGALEMADEEDITAVFGASDKRKGFRDEEFYMSHYQKDANTEKGYSLNDGASSFVKQASNVTFDLTNDEGRAAKSAATMVWDKKKKNFVKGGGVGADNVKMVRTENGTRLPATYRSGRFDEWKNKSRTSLPRIGEAENPTHGRKPTGAGGHRFKHNKTETAKPLDKKNHDFERKVRQQKKKETASEASTDAKPYTTPGGKKMGVRTKSYGRIKTELKTSAQIRKNRKVMDNRRAKNARPSHRGGGGGGRKGKR</sequence>
<feature type="domain" description="Helicase ATP-binding" evidence="15">
    <location>
        <begin position="128"/>
        <end position="322"/>
    </location>
</feature>
<evidence type="ECO:0000256" key="2">
    <source>
        <dbReference type="ARBA" id="ARBA00004123"/>
    </source>
</evidence>
<comment type="catalytic activity">
    <reaction evidence="12">
        <text>ATP + H2O = ADP + phosphate + H(+)</text>
        <dbReference type="Rhea" id="RHEA:13065"/>
        <dbReference type="ChEBI" id="CHEBI:15377"/>
        <dbReference type="ChEBI" id="CHEBI:15378"/>
        <dbReference type="ChEBI" id="CHEBI:30616"/>
        <dbReference type="ChEBI" id="CHEBI:43474"/>
        <dbReference type="ChEBI" id="CHEBI:456216"/>
        <dbReference type="EC" id="3.6.4.13"/>
    </reaction>
</comment>
<dbReference type="Proteomes" id="UP000567179">
    <property type="component" value="Unassembled WGS sequence"/>
</dbReference>
<keyword evidence="9" id="KW-0067">ATP-binding</keyword>
<keyword evidence="8" id="KW-0347">Helicase</keyword>
<dbReference type="EMBL" id="JAACJJ010000028">
    <property type="protein sequence ID" value="KAF5321348.1"/>
    <property type="molecule type" value="Genomic_DNA"/>
</dbReference>
<dbReference type="GO" id="GO:0010467">
    <property type="term" value="P:gene expression"/>
    <property type="evidence" value="ECO:0007669"/>
    <property type="project" value="UniProtKB-ARBA"/>
</dbReference>
<dbReference type="OrthoDB" id="10261375at2759"/>
<evidence type="ECO:0000256" key="10">
    <source>
        <dbReference type="ARBA" id="ARBA00022884"/>
    </source>
</evidence>
<dbReference type="GO" id="GO:0003724">
    <property type="term" value="F:RNA helicase activity"/>
    <property type="evidence" value="ECO:0007669"/>
    <property type="project" value="UniProtKB-EC"/>
</dbReference>
<dbReference type="SMART" id="SM01123">
    <property type="entry name" value="DBP10CT"/>
    <property type="match status" value="1"/>
</dbReference>
<dbReference type="PROSITE" id="PS51195">
    <property type="entry name" value="Q_MOTIF"/>
    <property type="match status" value="1"/>
</dbReference>
<dbReference type="PROSITE" id="PS00039">
    <property type="entry name" value="DEAD_ATP_HELICASE"/>
    <property type="match status" value="1"/>
</dbReference>
<name>A0A8H5BE31_9AGAR</name>
<comment type="subcellular location">
    <subcellularLocation>
        <location evidence="2">Nucleus</location>
    </subcellularLocation>
</comment>
<dbReference type="Pfam" id="PF08147">
    <property type="entry name" value="DBP10CT"/>
    <property type="match status" value="1"/>
</dbReference>
<evidence type="ECO:0000256" key="14">
    <source>
        <dbReference type="SAM" id="MobiDB-lite"/>
    </source>
</evidence>
<dbReference type="InterPro" id="IPR050079">
    <property type="entry name" value="DEAD_box_RNA_helicase"/>
</dbReference>
<feature type="domain" description="Helicase C-terminal" evidence="16">
    <location>
        <begin position="381"/>
        <end position="527"/>
    </location>
</feature>
<feature type="short sequence motif" description="Q motif" evidence="13">
    <location>
        <begin position="95"/>
        <end position="123"/>
    </location>
</feature>
<evidence type="ECO:0000256" key="3">
    <source>
        <dbReference type="ARBA" id="ARBA00010379"/>
    </source>
</evidence>
<dbReference type="Pfam" id="PF00270">
    <property type="entry name" value="DEAD"/>
    <property type="match status" value="1"/>
</dbReference>
<comment type="function">
    <text evidence="1">ATP-binding RNA helicase involved in the biogenesis of 60S ribosomal subunits and is required for the normal formation of 25S and 5.8S rRNAs.</text>
</comment>
<dbReference type="InterPro" id="IPR000629">
    <property type="entry name" value="RNA-helicase_DEAD-box_CS"/>
</dbReference>
<evidence type="ECO:0000256" key="1">
    <source>
        <dbReference type="ARBA" id="ARBA00003706"/>
    </source>
</evidence>
<dbReference type="InterPro" id="IPR001650">
    <property type="entry name" value="Helicase_C-like"/>
</dbReference>
<dbReference type="SUPFAM" id="SSF52540">
    <property type="entry name" value="P-loop containing nucleoside triphosphate hydrolases"/>
    <property type="match status" value="1"/>
</dbReference>
<feature type="region of interest" description="Disordered" evidence="14">
    <location>
        <begin position="1"/>
        <end position="55"/>
    </location>
</feature>
<evidence type="ECO:0000256" key="6">
    <source>
        <dbReference type="ARBA" id="ARBA00022741"/>
    </source>
</evidence>
<evidence type="ECO:0000256" key="7">
    <source>
        <dbReference type="ARBA" id="ARBA00022801"/>
    </source>
</evidence>
<accession>A0A8H5BE31</accession>
<evidence type="ECO:0000256" key="4">
    <source>
        <dbReference type="ARBA" id="ARBA00012552"/>
    </source>
</evidence>
<dbReference type="Gene3D" id="3.40.50.300">
    <property type="entry name" value="P-loop containing nucleotide triphosphate hydrolases"/>
    <property type="match status" value="2"/>
</dbReference>
<evidence type="ECO:0000256" key="12">
    <source>
        <dbReference type="ARBA" id="ARBA00047984"/>
    </source>
</evidence>
<dbReference type="SMART" id="SM00487">
    <property type="entry name" value="DEXDc"/>
    <property type="match status" value="1"/>
</dbReference>
<evidence type="ECO:0000259" key="16">
    <source>
        <dbReference type="PROSITE" id="PS51194"/>
    </source>
</evidence>
<dbReference type="PROSITE" id="PS51192">
    <property type="entry name" value="HELICASE_ATP_BIND_1"/>
    <property type="match status" value="1"/>
</dbReference>
<comment type="caution">
    <text evidence="18">The sequence shown here is derived from an EMBL/GenBank/DDBJ whole genome shotgun (WGS) entry which is preliminary data.</text>
</comment>
<proteinExistence type="inferred from homology"/>
<protein>
    <recommendedName>
        <fullName evidence="4">RNA helicase</fullName>
        <ecNumber evidence="4">3.6.4.13</ecNumber>
    </recommendedName>
</protein>
<evidence type="ECO:0000259" key="17">
    <source>
        <dbReference type="PROSITE" id="PS51195"/>
    </source>
</evidence>
<dbReference type="InterPro" id="IPR011545">
    <property type="entry name" value="DEAD/DEAH_box_helicase_dom"/>
</dbReference>
<feature type="domain" description="DEAD-box RNA helicase Q" evidence="17">
    <location>
        <begin position="95"/>
        <end position="123"/>
    </location>
</feature>
<dbReference type="GO" id="GO:0005730">
    <property type="term" value="C:nucleolus"/>
    <property type="evidence" value="ECO:0007669"/>
    <property type="project" value="UniProtKB-SubCell"/>
</dbReference>
<dbReference type="SMART" id="SM00490">
    <property type="entry name" value="HELICc"/>
    <property type="match status" value="1"/>
</dbReference>
<dbReference type="PROSITE" id="PS51194">
    <property type="entry name" value="HELICASE_CTER"/>
    <property type="match status" value="1"/>
</dbReference>
<keyword evidence="5" id="KW-0690">Ribosome biogenesis</keyword>
<evidence type="ECO:0000256" key="5">
    <source>
        <dbReference type="ARBA" id="ARBA00022517"/>
    </source>
</evidence>
<dbReference type="AlphaFoldDB" id="A0A8H5BE31"/>
<gene>
    <name evidence="18" type="ORF">D9619_001769</name>
</gene>
<feature type="region of interest" description="Disordered" evidence="14">
    <location>
        <begin position="812"/>
        <end position="942"/>
    </location>
</feature>